<evidence type="ECO:0000313" key="3">
    <source>
        <dbReference type="Proteomes" id="UP000677228"/>
    </source>
</evidence>
<protein>
    <submittedName>
        <fullName evidence="1">Uncharacterized protein</fullName>
    </submittedName>
</protein>
<sequence>MRNVIEVVGPKVVKTAAKPAMIILLKETVKVGKTFGLKTGGKAALKTVGISAKKIPIVGFVVGVGFAAWRIYENPTNLKSYGLAAAEIVSGTLSIVPGGDTAASVAVDVAIAAADLTNE</sequence>
<reference evidence="1" key="1">
    <citation type="submission" date="2021-02" db="EMBL/GenBank/DDBJ databases">
        <authorList>
            <person name="Nowell W R."/>
        </authorList>
    </citation>
    <scope>NUCLEOTIDE SEQUENCE</scope>
</reference>
<gene>
    <name evidence="1" type="ORF">OVA965_LOCUS32163</name>
    <name evidence="2" type="ORF">TMI583_LOCUS33019</name>
</gene>
<dbReference type="AlphaFoldDB" id="A0A8S2F863"/>
<dbReference type="Proteomes" id="UP000677228">
    <property type="component" value="Unassembled WGS sequence"/>
</dbReference>
<evidence type="ECO:0000313" key="1">
    <source>
        <dbReference type="EMBL" id="CAF1382195.1"/>
    </source>
</evidence>
<evidence type="ECO:0000313" key="2">
    <source>
        <dbReference type="EMBL" id="CAF4190610.1"/>
    </source>
</evidence>
<comment type="caution">
    <text evidence="1">The sequence shown here is derived from an EMBL/GenBank/DDBJ whole genome shotgun (WGS) entry which is preliminary data.</text>
</comment>
<dbReference type="EMBL" id="CAJNOK010024826">
    <property type="protein sequence ID" value="CAF1382195.1"/>
    <property type="molecule type" value="Genomic_DNA"/>
</dbReference>
<name>A0A8S2F863_9BILA</name>
<dbReference type="EMBL" id="CAJOBA010046522">
    <property type="protein sequence ID" value="CAF4190610.1"/>
    <property type="molecule type" value="Genomic_DNA"/>
</dbReference>
<accession>A0A8S2F863</accession>
<organism evidence="1 3">
    <name type="scientific">Didymodactylos carnosus</name>
    <dbReference type="NCBI Taxonomy" id="1234261"/>
    <lineage>
        <taxon>Eukaryota</taxon>
        <taxon>Metazoa</taxon>
        <taxon>Spiralia</taxon>
        <taxon>Gnathifera</taxon>
        <taxon>Rotifera</taxon>
        <taxon>Eurotatoria</taxon>
        <taxon>Bdelloidea</taxon>
        <taxon>Philodinida</taxon>
        <taxon>Philodinidae</taxon>
        <taxon>Didymodactylos</taxon>
    </lineage>
</organism>
<dbReference type="Proteomes" id="UP000682733">
    <property type="component" value="Unassembled WGS sequence"/>
</dbReference>
<proteinExistence type="predicted"/>